<sequence>MPGLECEPKHKELPETICNLRDLQTLNIRYCSFLSRLPEGIERLVNLKHLDNALCSILYQIPQGIEKLTGLGTLSQFNYAERDWSKLGYLKELDQLSGSLELRIRLHDRQDVDEARKARLINKIHIEDMSFFFVRDAMGRSEEGELVRNEALEALQPPPKLKYLMICGFRGTRFPSWISPSCLSHLRRLNIEECNYISTLPCLEKLPELVELVVGGMRELKFVGREFGNRRGYQIVEWDLLPYVDPFEFQRLSAMGRMGGHNGRRRGRRRGQEHHHEDNAVSHGVDDHRMRVNCATTLASSQAIIMVLYSGY</sequence>
<comment type="caution">
    <text evidence="3">The sequence shown here is derived from an EMBL/GenBank/DDBJ whole genome shotgun (WGS) entry which is preliminary data.</text>
</comment>
<dbReference type="InterPro" id="IPR056789">
    <property type="entry name" value="LRR_R13L1-DRL21"/>
</dbReference>
<dbReference type="SUPFAM" id="SSF52058">
    <property type="entry name" value="L domain-like"/>
    <property type="match status" value="1"/>
</dbReference>
<organism evidence="3">
    <name type="scientific">Sesamum angustifolium</name>
    <dbReference type="NCBI Taxonomy" id="2727405"/>
    <lineage>
        <taxon>Eukaryota</taxon>
        <taxon>Viridiplantae</taxon>
        <taxon>Streptophyta</taxon>
        <taxon>Embryophyta</taxon>
        <taxon>Tracheophyta</taxon>
        <taxon>Spermatophyta</taxon>
        <taxon>Magnoliopsida</taxon>
        <taxon>eudicotyledons</taxon>
        <taxon>Gunneridae</taxon>
        <taxon>Pentapetalae</taxon>
        <taxon>asterids</taxon>
        <taxon>lamiids</taxon>
        <taxon>Lamiales</taxon>
        <taxon>Pedaliaceae</taxon>
        <taxon>Sesamum</taxon>
    </lineage>
</organism>
<feature type="domain" description="R13L1/DRL21-like LRR repeat region" evidence="2">
    <location>
        <begin position="88"/>
        <end position="217"/>
    </location>
</feature>
<accession>A0AAW2LK99</accession>
<name>A0AAW2LK99_9LAMI</name>
<dbReference type="AlphaFoldDB" id="A0AAW2LK99"/>
<feature type="region of interest" description="Disordered" evidence="1">
    <location>
        <begin position="258"/>
        <end position="283"/>
    </location>
</feature>
<feature type="compositionally biased region" description="Basic and acidic residues" evidence="1">
    <location>
        <begin position="274"/>
        <end position="283"/>
    </location>
</feature>
<protein>
    <recommendedName>
        <fullName evidence="2">R13L1/DRL21-like LRR repeat region domain-containing protein</fullName>
    </recommendedName>
</protein>
<feature type="compositionally biased region" description="Basic residues" evidence="1">
    <location>
        <begin position="262"/>
        <end position="273"/>
    </location>
</feature>
<dbReference type="PANTHER" id="PTHR47186:SF30">
    <property type="entry name" value="EF-HAND DOMAIN-CONTAINING PROTEIN"/>
    <property type="match status" value="1"/>
</dbReference>
<dbReference type="EMBL" id="JACGWK010000013">
    <property type="protein sequence ID" value="KAL0319368.1"/>
    <property type="molecule type" value="Genomic_DNA"/>
</dbReference>
<reference evidence="3" key="2">
    <citation type="journal article" date="2024" name="Plant">
        <title>Genomic evolution and insights into agronomic trait innovations of Sesamum species.</title>
        <authorList>
            <person name="Miao H."/>
            <person name="Wang L."/>
            <person name="Qu L."/>
            <person name="Liu H."/>
            <person name="Sun Y."/>
            <person name="Le M."/>
            <person name="Wang Q."/>
            <person name="Wei S."/>
            <person name="Zheng Y."/>
            <person name="Lin W."/>
            <person name="Duan Y."/>
            <person name="Cao H."/>
            <person name="Xiong S."/>
            <person name="Wang X."/>
            <person name="Wei L."/>
            <person name="Li C."/>
            <person name="Ma Q."/>
            <person name="Ju M."/>
            <person name="Zhao R."/>
            <person name="Li G."/>
            <person name="Mu C."/>
            <person name="Tian Q."/>
            <person name="Mei H."/>
            <person name="Zhang T."/>
            <person name="Gao T."/>
            <person name="Zhang H."/>
        </authorList>
    </citation>
    <scope>NUCLEOTIDE SEQUENCE</scope>
    <source>
        <strain evidence="3">G01</strain>
    </source>
</reference>
<reference evidence="3" key="1">
    <citation type="submission" date="2020-06" db="EMBL/GenBank/DDBJ databases">
        <authorList>
            <person name="Li T."/>
            <person name="Hu X."/>
            <person name="Zhang T."/>
            <person name="Song X."/>
            <person name="Zhang H."/>
            <person name="Dai N."/>
            <person name="Sheng W."/>
            <person name="Hou X."/>
            <person name="Wei L."/>
        </authorList>
    </citation>
    <scope>NUCLEOTIDE SEQUENCE</scope>
    <source>
        <strain evidence="3">G01</strain>
        <tissue evidence="3">Leaf</tissue>
    </source>
</reference>
<proteinExistence type="predicted"/>
<evidence type="ECO:0000259" key="2">
    <source>
        <dbReference type="Pfam" id="PF25019"/>
    </source>
</evidence>
<dbReference type="Pfam" id="PF25019">
    <property type="entry name" value="LRR_R13L1-DRL21"/>
    <property type="match status" value="1"/>
</dbReference>
<dbReference type="InterPro" id="IPR032675">
    <property type="entry name" value="LRR_dom_sf"/>
</dbReference>
<gene>
    <name evidence="3" type="ORF">Sangu_2093000</name>
</gene>
<dbReference type="PANTHER" id="PTHR47186">
    <property type="entry name" value="LEUCINE-RICH REPEAT-CONTAINING PROTEIN 57"/>
    <property type="match status" value="1"/>
</dbReference>
<evidence type="ECO:0000256" key="1">
    <source>
        <dbReference type="SAM" id="MobiDB-lite"/>
    </source>
</evidence>
<evidence type="ECO:0000313" key="3">
    <source>
        <dbReference type="EMBL" id="KAL0319368.1"/>
    </source>
</evidence>
<dbReference type="Gene3D" id="3.80.10.10">
    <property type="entry name" value="Ribonuclease Inhibitor"/>
    <property type="match status" value="1"/>
</dbReference>